<evidence type="ECO:0000256" key="1">
    <source>
        <dbReference type="SAM" id="Phobius"/>
    </source>
</evidence>
<feature type="transmembrane region" description="Helical" evidence="1">
    <location>
        <begin position="84"/>
        <end position="107"/>
    </location>
</feature>
<name>A0ABU9HYZ6_9FLAO</name>
<sequence length="159" mass="18537">MRKRSKTFLYFFVAALLLQLIAILKLVFLPETIDTSFDMNIYDTYYVIDEFTLIETVTGVYFLLGLGYWILYRLKRRPNITLSNIHALVTVGGLAFYLIASPVASFIEDDSYSSYYRNSDTLLILLIPLVAIAQVLYIINIFIGIQTPYHRHKRRKTEY</sequence>
<feature type="transmembrane region" description="Helical" evidence="1">
    <location>
        <begin position="122"/>
        <end position="145"/>
    </location>
</feature>
<dbReference type="EMBL" id="JBBYHR010000008">
    <property type="protein sequence ID" value="MEL1245390.1"/>
    <property type="molecule type" value="Genomic_DNA"/>
</dbReference>
<dbReference type="RefSeq" id="WP_341697703.1">
    <property type="nucleotide sequence ID" value="NZ_JBBYHR010000008.1"/>
</dbReference>
<feature type="transmembrane region" description="Helical" evidence="1">
    <location>
        <begin position="7"/>
        <end position="29"/>
    </location>
</feature>
<comment type="caution">
    <text evidence="2">The sequence shown here is derived from an EMBL/GenBank/DDBJ whole genome shotgun (WGS) entry which is preliminary data.</text>
</comment>
<evidence type="ECO:0000313" key="2">
    <source>
        <dbReference type="EMBL" id="MEL1245390.1"/>
    </source>
</evidence>
<keyword evidence="1" id="KW-0472">Membrane</keyword>
<accession>A0ABU9HYZ6</accession>
<reference evidence="2 3" key="1">
    <citation type="submission" date="2024-04" db="EMBL/GenBank/DDBJ databases">
        <title>Flavobacterium sp. DGU11 16S ribosomal RNA gene Genome sequencing and assembly.</title>
        <authorList>
            <person name="Park S."/>
        </authorList>
    </citation>
    <scope>NUCLEOTIDE SEQUENCE [LARGE SCALE GENOMIC DNA]</scope>
    <source>
        <strain evidence="2 3">DGU11</strain>
    </source>
</reference>
<protein>
    <submittedName>
        <fullName evidence="2">Uncharacterized protein</fullName>
    </submittedName>
</protein>
<keyword evidence="1" id="KW-0812">Transmembrane</keyword>
<gene>
    <name evidence="2" type="ORF">AAEO56_14035</name>
</gene>
<keyword evidence="3" id="KW-1185">Reference proteome</keyword>
<keyword evidence="1" id="KW-1133">Transmembrane helix</keyword>
<dbReference type="Gene3D" id="1.20.210.10">
    <property type="entry name" value="Cytochrome c oxidase-like, subunit I domain"/>
    <property type="match status" value="1"/>
</dbReference>
<organism evidence="2 3">
    <name type="scientific">Flavobacterium arundinis</name>
    <dbReference type="NCBI Taxonomy" id="3139143"/>
    <lineage>
        <taxon>Bacteria</taxon>
        <taxon>Pseudomonadati</taxon>
        <taxon>Bacteroidota</taxon>
        <taxon>Flavobacteriia</taxon>
        <taxon>Flavobacteriales</taxon>
        <taxon>Flavobacteriaceae</taxon>
        <taxon>Flavobacterium</taxon>
    </lineage>
</organism>
<dbReference type="InterPro" id="IPR036927">
    <property type="entry name" value="Cyt_c_oxase-like_su1_sf"/>
</dbReference>
<evidence type="ECO:0000313" key="3">
    <source>
        <dbReference type="Proteomes" id="UP001464555"/>
    </source>
</evidence>
<feature type="transmembrane region" description="Helical" evidence="1">
    <location>
        <begin position="51"/>
        <end position="72"/>
    </location>
</feature>
<proteinExistence type="predicted"/>
<dbReference type="Proteomes" id="UP001464555">
    <property type="component" value="Unassembled WGS sequence"/>
</dbReference>